<dbReference type="CDD" id="cd00544">
    <property type="entry name" value="CobU"/>
    <property type="match status" value="1"/>
</dbReference>
<dbReference type="PIRSF" id="PIRSF006135">
    <property type="entry name" value="CobU"/>
    <property type="match status" value="1"/>
</dbReference>
<accession>A0A7C3SL95</accession>
<comment type="catalytic activity">
    <reaction evidence="1">
        <text>adenosylcob(III)inamide + ATP = adenosylcob(III)inamide phosphate + ADP + H(+)</text>
        <dbReference type="Rhea" id="RHEA:15769"/>
        <dbReference type="ChEBI" id="CHEBI:2480"/>
        <dbReference type="ChEBI" id="CHEBI:15378"/>
        <dbReference type="ChEBI" id="CHEBI:30616"/>
        <dbReference type="ChEBI" id="CHEBI:58502"/>
        <dbReference type="ChEBI" id="CHEBI:456216"/>
        <dbReference type="EC" id="2.7.1.156"/>
    </reaction>
</comment>
<evidence type="ECO:0000256" key="19">
    <source>
        <dbReference type="PIRSR" id="PIRSR006135-2"/>
    </source>
</evidence>
<evidence type="ECO:0000256" key="7">
    <source>
        <dbReference type="ARBA" id="ARBA00007490"/>
    </source>
</evidence>
<dbReference type="NCBIfam" id="NF004469">
    <property type="entry name" value="PRK05800.1"/>
    <property type="match status" value="1"/>
</dbReference>
<evidence type="ECO:0000256" key="17">
    <source>
        <dbReference type="ARBA" id="ARBA00030571"/>
    </source>
</evidence>
<evidence type="ECO:0000313" key="20">
    <source>
        <dbReference type="EMBL" id="HGB14858.1"/>
    </source>
</evidence>
<evidence type="ECO:0000256" key="13">
    <source>
        <dbReference type="ARBA" id="ARBA00022777"/>
    </source>
</evidence>
<evidence type="ECO:0000256" key="6">
    <source>
        <dbReference type="ARBA" id="ARBA00005159"/>
    </source>
</evidence>
<evidence type="ECO:0000256" key="8">
    <source>
        <dbReference type="ARBA" id="ARBA00012016"/>
    </source>
</evidence>
<evidence type="ECO:0000256" key="11">
    <source>
        <dbReference type="ARBA" id="ARBA00022679"/>
    </source>
</evidence>
<feature type="binding site" evidence="19">
    <location>
        <begin position="15"/>
        <end position="22"/>
    </location>
    <ligand>
        <name>GTP</name>
        <dbReference type="ChEBI" id="CHEBI:37565"/>
    </ligand>
</feature>
<evidence type="ECO:0000256" key="4">
    <source>
        <dbReference type="ARBA" id="ARBA00003889"/>
    </source>
</evidence>
<feature type="active site" description="GMP-histidine intermediate" evidence="18">
    <location>
        <position position="56"/>
    </location>
</feature>
<feature type="binding site" evidence="19">
    <location>
        <begin position="40"/>
        <end position="42"/>
    </location>
    <ligand>
        <name>GTP</name>
        <dbReference type="ChEBI" id="CHEBI:37565"/>
    </ligand>
</feature>
<comment type="catalytic activity">
    <reaction evidence="2">
        <text>adenosylcob(III)inamide phosphate + GTP + H(+) = adenosylcob(III)inamide-GDP + diphosphate</text>
        <dbReference type="Rhea" id="RHEA:22712"/>
        <dbReference type="ChEBI" id="CHEBI:15378"/>
        <dbReference type="ChEBI" id="CHEBI:33019"/>
        <dbReference type="ChEBI" id="CHEBI:37565"/>
        <dbReference type="ChEBI" id="CHEBI:58502"/>
        <dbReference type="ChEBI" id="CHEBI:60487"/>
        <dbReference type="EC" id="2.7.7.62"/>
    </reaction>
</comment>
<dbReference type="EC" id="2.7.7.62" evidence="9"/>
<proteinExistence type="inferred from homology"/>
<dbReference type="EC" id="2.7.1.156" evidence="8"/>
<keyword evidence="13 20" id="KW-0418">Kinase</keyword>
<organism evidence="20">
    <name type="scientific">Desulfobacca acetoxidans</name>
    <dbReference type="NCBI Taxonomy" id="60893"/>
    <lineage>
        <taxon>Bacteria</taxon>
        <taxon>Pseudomonadati</taxon>
        <taxon>Thermodesulfobacteriota</taxon>
        <taxon>Desulfobaccia</taxon>
        <taxon>Desulfobaccales</taxon>
        <taxon>Desulfobaccaceae</taxon>
        <taxon>Desulfobacca</taxon>
    </lineage>
</organism>
<dbReference type="GO" id="GO:0008820">
    <property type="term" value="F:cobinamide phosphate guanylyltransferase activity"/>
    <property type="evidence" value="ECO:0007669"/>
    <property type="project" value="UniProtKB-EC"/>
</dbReference>
<gene>
    <name evidence="20" type="primary">cobU</name>
    <name evidence="20" type="ORF">ENV62_06455</name>
</gene>
<reference evidence="20" key="1">
    <citation type="journal article" date="2020" name="mSystems">
        <title>Genome- and Community-Level Interaction Insights into Carbon Utilization and Element Cycling Functions of Hydrothermarchaeota in Hydrothermal Sediment.</title>
        <authorList>
            <person name="Zhou Z."/>
            <person name="Liu Y."/>
            <person name="Xu W."/>
            <person name="Pan J."/>
            <person name="Luo Z.H."/>
            <person name="Li M."/>
        </authorList>
    </citation>
    <scope>NUCLEOTIDE SEQUENCE [LARGE SCALE GENOMIC DNA]</scope>
    <source>
        <strain evidence="20">SpSt-776</strain>
    </source>
</reference>
<comment type="similarity">
    <text evidence="7">Belongs to the CobU/CobP family.</text>
</comment>
<keyword evidence="10" id="KW-0169">Cobalamin biosynthesis</keyword>
<evidence type="ECO:0000256" key="9">
    <source>
        <dbReference type="ARBA" id="ARBA00012523"/>
    </source>
</evidence>
<keyword evidence="11 20" id="KW-0808">Transferase</keyword>
<dbReference type="Pfam" id="PF02283">
    <property type="entry name" value="CobU"/>
    <property type="match status" value="1"/>
</dbReference>
<evidence type="ECO:0000256" key="2">
    <source>
        <dbReference type="ARBA" id="ARBA00000711"/>
    </source>
</evidence>
<dbReference type="GO" id="GO:0005524">
    <property type="term" value="F:ATP binding"/>
    <property type="evidence" value="ECO:0007669"/>
    <property type="project" value="UniProtKB-KW"/>
</dbReference>
<comment type="function">
    <text evidence="4">Catalyzes ATP-dependent phosphorylation of adenosylcobinamide and addition of GMP to adenosylcobinamide phosphate.</text>
</comment>
<dbReference type="UniPathway" id="UPA00148">
    <property type="reaction ID" value="UER00236"/>
</dbReference>
<comment type="pathway">
    <text evidence="6">Cofactor biosynthesis; adenosylcobalamin biosynthesis; adenosylcobalamin from cob(II)yrinate a,c-diamide: step 5/7.</text>
</comment>
<evidence type="ECO:0000256" key="3">
    <source>
        <dbReference type="ARBA" id="ARBA00001522"/>
    </source>
</evidence>
<evidence type="ECO:0000256" key="10">
    <source>
        <dbReference type="ARBA" id="ARBA00022573"/>
    </source>
</evidence>
<comment type="catalytic activity">
    <reaction evidence="3">
        <text>adenosylcob(III)inamide + GTP = adenosylcob(III)inamide phosphate + GDP + H(+)</text>
        <dbReference type="Rhea" id="RHEA:15765"/>
        <dbReference type="ChEBI" id="CHEBI:2480"/>
        <dbReference type="ChEBI" id="CHEBI:15378"/>
        <dbReference type="ChEBI" id="CHEBI:37565"/>
        <dbReference type="ChEBI" id="CHEBI:58189"/>
        <dbReference type="ChEBI" id="CHEBI:58502"/>
        <dbReference type="EC" id="2.7.1.156"/>
    </reaction>
</comment>
<dbReference type="GO" id="GO:0009236">
    <property type="term" value="P:cobalamin biosynthetic process"/>
    <property type="evidence" value="ECO:0007669"/>
    <property type="project" value="UniProtKB-UniPathway"/>
</dbReference>
<comment type="caution">
    <text evidence="20">The sequence shown here is derived from an EMBL/GenBank/DDBJ whole genome shotgun (WGS) entry which is preliminary data.</text>
</comment>
<keyword evidence="20" id="KW-0548">Nucleotidyltransferase</keyword>
<dbReference type="GO" id="GO:0005525">
    <property type="term" value="F:GTP binding"/>
    <property type="evidence" value="ECO:0007669"/>
    <property type="project" value="UniProtKB-KW"/>
</dbReference>
<dbReference type="InterPro" id="IPR003203">
    <property type="entry name" value="CobU/CobP"/>
</dbReference>
<dbReference type="EMBL" id="DTHB01000043">
    <property type="protein sequence ID" value="HGB14858.1"/>
    <property type="molecule type" value="Genomic_DNA"/>
</dbReference>
<feature type="binding site" evidence="19">
    <location>
        <position position="90"/>
    </location>
    <ligand>
        <name>GTP</name>
        <dbReference type="ChEBI" id="CHEBI:37565"/>
    </ligand>
</feature>
<feature type="binding site" evidence="19">
    <location>
        <position position="68"/>
    </location>
    <ligand>
        <name>GTP</name>
        <dbReference type="ChEBI" id="CHEBI:37565"/>
    </ligand>
</feature>
<dbReference type="GO" id="GO:0043752">
    <property type="term" value="F:adenosylcobinamide kinase activity"/>
    <property type="evidence" value="ECO:0007669"/>
    <property type="project" value="UniProtKB-EC"/>
</dbReference>
<evidence type="ECO:0000256" key="16">
    <source>
        <dbReference type="ARBA" id="ARBA00029570"/>
    </source>
</evidence>
<evidence type="ECO:0000256" key="18">
    <source>
        <dbReference type="PIRSR" id="PIRSR006135-1"/>
    </source>
</evidence>
<evidence type="ECO:0000256" key="5">
    <source>
        <dbReference type="ARBA" id="ARBA00004692"/>
    </source>
</evidence>
<evidence type="ECO:0000256" key="14">
    <source>
        <dbReference type="ARBA" id="ARBA00022840"/>
    </source>
</evidence>
<keyword evidence="14" id="KW-0067">ATP-binding</keyword>
<evidence type="ECO:0000256" key="12">
    <source>
        <dbReference type="ARBA" id="ARBA00022741"/>
    </source>
</evidence>
<dbReference type="PANTHER" id="PTHR34848">
    <property type="match status" value="1"/>
</dbReference>
<protein>
    <recommendedName>
        <fullName evidence="16">Adenosylcobinamide kinase</fullName>
        <ecNumber evidence="8">2.7.1.156</ecNumber>
        <ecNumber evidence="9">2.7.7.62</ecNumber>
    </recommendedName>
    <alternativeName>
        <fullName evidence="17">Adenosylcobinamide-phosphate guanylyltransferase</fullName>
    </alternativeName>
</protein>
<dbReference type="PANTHER" id="PTHR34848:SF1">
    <property type="entry name" value="BIFUNCTIONAL ADENOSYLCOBALAMIN BIOSYNTHESIS PROTEIN COBU"/>
    <property type="match status" value="1"/>
</dbReference>
<comment type="pathway">
    <text evidence="5">Cofactor biosynthesis; adenosylcobalamin biosynthesis; adenosylcobalamin from cob(II)yrinate a,c-diamide: step 6/7.</text>
</comment>
<keyword evidence="15 19" id="KW-0342">GTP-binding</keyword>
<dbReference type="AlphaFoldDB" id="A0A7C3SL95"/>
<evidence type="ECO:0000256" key="15">
    <source>
        <dbReference type="ARBA" id="ARBA00023134"/>
    </source>
</evidence>
<dbReference type="Gene3D" id="3.40.50.300">
    <property type="entry name" value="P-loop containing nucleotide triphosphate hydrolases"/>
    <property type="match status" value="1"/>
</dbReference>
<sequence>MNEVFPEFRLALILGGAKSGKSRLALRLAEAQPLPRLYVATAEPGDAEMAARIAQHQQARGPAWETWEIPLELAAAIKRAQNHYRVILIDCLTLWVSNLLMTEPAEAGLEAACQGVLQAASQTGVPLIFVSNEVGWGIVPDNPLARRFRDVAGELHQRLAAAADLVMLTIAGLPMVLKSPRQKGAWHGTGINAADCPD</sequence>
<evidence type="ECO:0000256" key="1">
    <source>
        <dbReference type="ARBA" id="ARBA00000312"/>
    </source>
</evidence>
<keyword evidence="12 19" id="KW-0547">Nucleotide-binding</keyword>
<name>A0A7C3SL95_9BACT</name>
<dbReference type="InterPro" id="IPR027417">
    <property type="entry name" value="P-loop_NTPase"/>
</dbReference>
<dbReference type="SUPFAM" id="SSF52540">
    <property type="entry name" value="P-loop containing nucleoside triphosphate hydrolases"/>
    <property type="match status" value="1"/>
</dbReference>